<dbReference type="InterPro" id="IPR016181">
    <property type="entry name" value="Acyl_CoA_acyltransferase"/>
</dbReference>
<keyword evidence="2" id="KW-0012">Acyltransferase</keyword>
<organism evidence="4 5">
    <name type="scientific">Cuneatibacter caecimuris</name>
    <dbReference type="NCBI Taxonomy" id="1796618"/>
    <lineage>
        <taxon>Bacteria</taxon>
        <taxon>Bacillati</taxon>
        <taxon>Bacillota</taxon>
        <taxon>Clostridia</taxon>
        <taxon>Lachnospirales</taxon>
        <taxon>Lachnospiraceae</taxon>
        <taxon>Cuneatibacter</taxon>
    </lineage>
</organism>
<keyword evidence="5" id="KW-1185">Reference proteome</keyword>
<evidence type="ECO:0000256" key="1">
    <source>
        <dbReference type="ARBA" id="ARBA00022679"/>
    </source>
</evidence>
<name>A0A4Q7PM77_9FIRM</name>
<keyword evidence="1 4" id="KW-0808">Transferase</keyword>
<evidence type="ECO:0000313" key="5">
    <source>
        <dbReference type="Proteomes" id="UP000292927"/>
    </source>
</evidence>
<dbReference type="RefSeq" id="WP_130431945.1">
    <property type="nucleotide sequence ID" value="NZ_SGXF01000001.1"/>
</dbReference>
<dbReference type="CDD" id="cd04301">
    <property type="entry name" value="NAT_SF"/>
    <property type="match status" value="1"/>
</dbReference>
<dbReference type="AlphaFoldDB" id="A0A4Q7PM77"/>
<evidence type="ECO:0000313" key="4">
    <source>
        <dbReference type="EMBL" id="RZT01972.1"/>
    </source>
</evidence>
<sequence length="147" mass="17065">MEIREVEEQDRECLLDMMEAFYHSEAVEKPIPRSYMEHTFDTAASGSPFIRLYLMEEDGGIVGYSLVGFTYSNEAGGQVLWIQELYLEEGYRGKGIGGSFLDRMAELFQEQVVQLRLELREDNEKARKLYSAKGFGKVLYEQLERRI</sequence>
<dbReference type="Proteomes" id="UP000292927">
    <property type="component" value="Unassembled WGS sequence"/>
</dbReference>
<dbReference type="Gene3D" id="3.40.630.30">
    <property type="match status" value="1"/>
</dbReference>
<gene>
    <name evidence="4" type="ORF">EV209_0072</name>
</gene>
<dbReference type="GO" id="GO:0008080">
    <property type="term" value="F:N-acetyltransferase activity"/>
    <property type="evidence" value="ECO:0007669"/>
    <property type="project" value="TreeGrafter"/>
</dbReference>
<dbReference type="SUPFAM" id="SSF55729">
    <property type="entry name" value="Acyl-CoA N-acyltransferases (Nat)"/>
    <property type="match status" value="1"/>
</dbReference>
<evidence type="ECO:0000256" key="2">
    <source>
        <dbReference type="ARBA" id="ARBA00023315"/>
    </source>
</evidence>
<dbReference type="PROSITE" id="PS51186">
    <property type="entry name" value="GNAT"/>
    <property type="match status" value="1"/>
</dbReference>
<reference evidence="4 5" key="1">
    <citation type="submission" date="2019-02" db="EMBL/GenBank/DDBJ databases">
        <title>Genomic Encyclopedia of Type Strains, Phase IV (KMG-IV): sequencing the most valuable type-strain genomes for metagenomic binning, comparative biology and taxonomic classification.</title>
        <authorList>
            <person name="Goeker M."/>
        </authorList>
    </citation>
    <scope>NUCLEOTIDE SEQUENCE [LARGE SCALE GENOMIC DNA]</scope>
    <source>
        <strain evidence="4 5">DSM 29486</strain>
    </source>
</reference>
<accession>A0A4Q7PM77</accession>
<dbReference type="PANTHER" id="PTHR10545">
    <property type="entry name" value="DIAMINE N-ACETYLTRANSFERASE"/>
    <property type="match status" value="1"/>
</dbReference>
<proteinExistence type="predicted"/>
<dbReference type="EMBL" id="SGXF01000001">
    <property type="protein sequence ID" value="RZT01972.1"/>
    <property type="molecule type" value="Genomic_DNA"/>
</dbReference>
<evidence type="ECO:0000259" key="3">
    <source>
        <dbReference type="PROSITE" id="PS51186"/>
    </source>
</evidence>
<comment type="caution">
    <text evidence="4">The sequence shown here is derived from an EMBL/GenBank/DDBJ whole genome shotgun (WGS) entry which is preliminary data.</text>
</comment>
<dbReference type="Pfam" id="PF00583">
    <property type="entry name" value="Acetyltransf_1"/>
    <property type="match status" value="1"/>
</dbReference>
<dbReference type="OrthoDB" id="95438at2"/>
<protein>
    <submittedName>
        <fullName evidence="4">Acetyltransferase (GNAT) family protein</fullName>
    </submittedName>
</protein>
<dbReference type="InterPro" id="IPR000182">
    <property type="entry name" value="GNAT_dom"/>
</dbReference>
<feature type="domain" description="N-acetyltransferase" evidence="3">
    <location>
        <begin position="1"/>
        <end position="147"/>
    </location>
</feature>
<dbReference type="InterPro" id="IPR051016">
    <property type="entry name" value="Diverse_Substrate_AcTransf"/>
</dbReference>
<dbReference type="PANTHER" id="PTHR10545:SF29">
    <property type="entry name" value="GH14572P-RELATED"/>
    <property type="match status" value="1"/>
</dbReference>